<name>A0ABP3ZVS6_9ACTN</name>
<organism evidence="1 2">
    <name type="scientific">Streptomyces thermoalcalitolerans</name>
    <dbReference type="NCBI Taxonomy" id="65605"/>
    <lineage>
        <taxon>Bacteria</taxon>
        <taxon>Bacillati</taxon>
        <taxon>Actinomycetota</taxon>
        <taxon>Actinomycetes</taxon>
        <taxon>Kitasatosporales</taxon>
        <taxon>Streptomycetaceae</taxon>
        <taxon>Streptomyces</taxon>
    </lineage>
</organism>
<reference evidence="2" key="1">
    <citation type="journal article" date="2019" name="Int. J. Syst. Evol. Microbiol.">
        <title>The Global Catalogue of Microorganisms (GCM) 10K type strain sequencing project: providing services to taxonomists for standard genome sequencing and annotation.</title>
        <authorList>
            <consortium name="The Broad Institute Genomics Platform"/>
            <consortium name="The Broad Institute Genome Sequencing Center for Infectious Disease"/>
            <person name="Wu L."/>
            <person name="Ma J."/>
        </authorList>
    </citation>
    <scope>NUCLEOTIDE SEQUENCE [LARGE SCALE GENOMIC DNA]</scope>
    <source>
        <strain evidence="2">JCM 10673</strain>
    </source>
</reference>
<protein>
    <submittedName>
        <fullName evidence="1">Uncharacterized protein</fullName>
    </submittedName>
</protein>
<accession>A0ABP3ZVS6</accession>
<evidence type="ECO:0000313" key="1">
    <source>
        <dbReference type="EMBL" id="GAA0927200.1"/>
    </source>
</evidence>
<comment type="caution">
    <text evidence="1">The sequence shown here is derived from an EMBL/GenBank/DDBJ whole genome shotgun (WGS) entry which is preliminary data.</text>
</comment>
<evidence type="ECO:0000313" key="2">
    <source>
        <dbReference type="Proteomes" id="UP001501005"/>
    </source>
</evidence>
<gene>
    <name evidence="1" type="ORF">GCM10009549_49120</name>
</gene>
<dbReference type="EMBL" id="BAAAHG010000055">
    <property type="protein sequence ID" value="GAA0927200.1"/>
    <property type="molecule type" value="Genomic_DNA"/>
</dbReference>
<sequence>MKVLGIRTVGMAQQLGERCKDFASAVVRDIDGSALQPARTPVFLAFRMDSRRLTACGVSGVPVAAQVVRASTQGAAALYRYSWLATSQ</sequence>
<dbReference type="Proteomes" id="UP001501005">
    <property type="component" value="Unassembled WGS sequence"/>
</dbReference>
<proteinExistence type="predicted"/>
<keyword evidence="2" id="KW-1185">Reference proteome</keyword>